<accession>A0ABR7V5R1</accession>
<keyword evidence="2 7" id="KW-0963">Cytoplasm</keyword>
<comment type="similarity">
    <text evidence="7">Belongs to the MraZ family.</text>
</comment>
<evidence type="ECO:0000256" key="6">
    <source>
        <dbReference type="ARBA" id="ARBA00023163"/>
    </source>
</evidence>
<evidence type="ECO:0000256" key="4">
    <source>
        <dbReference type="ARBA" id="ARBA00023015"/>
    </source>
</evidence>
<dbReference type="RefSeq" id="WP_188244013.1">
    <property type="nucleotide sequence ID" value="NZ_JABTCF010000007.1"/>
</dbReference>
<dbReference type="InterPro" id="IPR037914">
    <property type="entry name" value="SpoVT-AbrB_sf"/>
</dbReference>
<dbReference type="PROSITE" id="PS51740">
    <property type="entry name" value="SPOVT_ABRB"/>
    <property type="match status" value="2"/>
</dbReference>
<sequence>MINFNEAYYCKADAKGRLMLPSALKNRLLPVLKDGFVLKRSVSGACLELWPMSQWDEMMLKIKKLNRFVKKNNDFIRIFMAGVKEVEIDNAGRLLIPKNLMSIAGIVKEIALSPSVDIIEIWDKDSYEQAIEITDEEFEVLAEDVMGGLGENIPDVS</sequence>
<dbReference type="InterPro" id="IPR035644">
    <property type="entry name" value="MraZ_C"/>
</dbReference>
<evidence type="ECO:0000256" key="5">
    <source>
        <dbReference type="ARBA" id="ARBA00023125"/>
    </source>
</evidence>
<evidence type="ECO:0000256" key="7">
    <source>
        <dbReference type="HAMAP-Rule" id="MF_01008"/>
    </source>
</evidence>
<evidence type="ECO:0000256" key="3">
    <source>
        <dbReference type="ARBA" id="ARBA00022737"/>
    </source>
</evidence>
<evidence type="ECO:0000259" key="8">
    <source>
        <dbReference type="PROSITE" id="PS51740"/>
    </source>
</evidence>
<organism evidence="9 10">
    <name type="scientific">Maribacter aquimaris</name>
    <dbReference type="NCBI Taxonomy" id="2737171"/>
    <lineage>
        <taxon>Bacteria</taxon>
        <taxon>Pseudomonadati</taxon>
        <taxon>Bacteroidota</taxon>
        <taxon>Flavobacteriia</taxon>
        <taxon>Flavobacteriales</taxon>
        <taxon>Flavobacteriaceae</taxon>
        <taxon>Maribacter</taxon>
    </lineage>
</organism>
<evidence type="ECO:0000256" key="1">
    <source>
        <dbReference type="ARBA" id="ARBA00013860"/>
    </source>
</evidence>
<evidence type="ECO:0000313" key="10">
    <source>
        <dbReference type="Proteomes" id="UP001166021"/>
    </source>
</evidence>
<comment type="caution">
    <text evidence="9">The sequence shown here is derived from an EMBL/GenBank/DDBJ whole genome shotgun (WGS) entry which is preliminary data.</text>
</comment>
<evidence type="ECO:0000313" key="9">
    <source>
        <dbReference type="EMBL" id="MBD0778532.1"/>
    </source>
</evidence>
<feature type="domain" description="SpoVT-AbrB" evidence="8">
    <location>
        <begin position="7"/>
        <end position="54"/>
    </location>
</feature>
<comment type="subcellular location">
    <subcellularLocation>
        <location evidence="7">Cytoplasm</location>
        <location evidence="7">Nucleoid</location>
    </subcellularLocation>
</comment>
<dbReference type="InterPro" id="IPR007159">
    <property type="entry name" value="SpoVT-AbrB_dom"/>
</dbReference>
<dbReference type="SUPFAM" id="SSF89447">
    <property type="entry name" value="AbrB/MazE/MraZ-like"/>
    <property type="match status" value="1"/>
</dbReference>
<keyword evidence="3" id="KW-0677">Repeat</keyword>
<dbReference type="InterPro" id="IPR035642">
    <property type="entry name" value="MraZ_N"/>
</dbReference>
<dbReference type="Pfam" id="PF02381">
    <property type="entry name" value="MraZ"/>
    <property type="match status" value="2"/>
</dbReference>
<dbReference type="CDD" id="cd16320">
    <property type="entry name" value="MraZ_N"/>
    <property type="match status" value="1"/>
</dbReference>
<comment type="subunit">
    <text evidence="7">Forms oligomers.</text>
</comment>
<keyword evidence="5 7" id="KW-0238">DNA-binding</keyword>
<dbReference type="HAMAP" id="MF_01008">
    <property type="entry name" value="MraZ"/>
    <property type="match status" value="1"/>
</dbReference>
<gene>
    <name evidence="7" type="primary">mraZ</name>
    <name evidence="9" type="ORF">HPE56_12070</name>
</gene>
<dbReference type="InterPro" id="IPR003444">
    <property type="entry name" value="MraZ"/>
</dbReference>
<name>A0ABR7V5R1_9FLAO</name>
<feature type="domain" description="SpoVT-AbrB" evidence="8">
    <location>
        <begin position="83"/>
        <end position="126"/>
    </location>
</feature>
<proteinExistence type="inferred from homology"/>
<keyword evidence="4 7" id="KW-0805">Transcription regulation</keyword>
<protein>
    <recommendedName>
        <fullName evidence="1 7">Transcriptional regulator MraZ</fullName>
    </recommendedName>
</protein>
<reference evidence="9" key="1">
    <citation type="submission" date="2020-05" db="EMBL/GenBank/DDBJ databases">
        <title>The draft genome sequence of Maribacter sp. ANRC-HE7.</title>
        <authorList>
            <person name="Mu L."/>
        </authorList>
    </citation>
    <scope>NUCLEOTIDE SEQUENCE</scope>
    <source>
        <strain evidence="9">ANRC-HE7</strain>
    </source>
</reference>
<keyword evidence="6 7" id="KW-0804">Transcription</keyword>
<dbReference type="Gene3D" id="3.40.1550.20">
    <property type="entry name" value="Transcriptional regulator MraZ domain"/>
    <property type="match status" value="1"/>
</dbReference>
<dbReference type="PANTHER" id="PTHR34701">
    <property type="entry name" value="TRANSCRIPTIONAL REGULATOR MRAZ"/>
    <property type="match status" value="1"/>
</dbReference>
<dbReference type="Proteomes" id="UP001166021">
    <property type="component" value="Unassembled WGS sequence"/>
</dbReference>
<keyword evidence="10" id="KW-1185">Reference proteome</keyword>
<evidence type="ECO:0000256" key="2">
    <source>
        <dbReference type="ARBA" id="ARBA00022490"/>
    </source>
</evidence>
<dbReference type="CDD" id="cd16321">
    <property type="entry name" value="MraZ_C"/>
    <property type="match status" value="1"/>
</dbReference>
<dbReference type="InterPro" id="IPR020603">
    <property type="entry name" value="MraZ_dom"/>
</dbReference>
<dbReference type="InterPro" id="IPR038619">
    <property type="entry name" value="MraZ_sf"/>
</dbReference>
<dbReference type="EMBL" id="JABTCF010000007">
    <property type="protein sequence ID" value="MBD0778532.1"/>
    <property type="molecule type" value="Genomic_DNA"/>
</dbReference>
<dbReference type="PANTHER" id="PTHR34701:SF1">
    <property type="entry name" value="TRANSCRIPTIONAL REGULATOR MRAZ"/>
    <property type="match status" value="1"/>
</dbReference>